<sequence length="87" mass="9868">MANSQSPMRREESIDARTCNDRTDHRCCVITFDGQRATTNEVKQLQAFAVTGCAFRVKTAFDSNKLAGRKISNSASFDRVHRKGFYF</sequence>
<organism evidence="1 2">
    <name type="scientific">Batillaria attramentaria</name>
    <dbReference type="NCBI Taxonomy" id="370345"/>
    <lineage>
        <taxon>Eukaryota</taxon>
        <taxon>Metazoa</taxon>
        <taxon>Spiralia</taxon>
        <taxon>Lophotrochozoa</taxon>
        <taxon>Mollusca</taxon>
        <taxon>Gastropoda</taxon>
        <taxon>Caenogastropoda</taxon>
        <taxon>Sorbeoconcha</taxon>
        <taxon>Cerithioidea</taxon>
        <taxon>Batillariidae</taxon>
        <taxon>Batillaria</taxon>
    </lineage>
</organism>
<gene>
    <name evidence="1" type="ORF">BaRGS_00030501</name>
</gene>
<accession>A0ABD0JUN1</accession>
<evidence type="ECO:0000313" key="1">
    <source>
        <dbReference type="EMBL" id="KAK7478243.1"/>
    </source>
</evidence>
<dbReference type="EMBL" id="JACVVK020000330">
    <property type="protein sequence ID" value="KAK7478243.1"/>
    <property type="molecule type" value="Genomic_DNA"/>
</dbReference>
<dbReference type="AlphaFoldDB" id="A0ABD0JUN1"/>
<protein>
    <submittedName>
        <fullName evidence="1">Uncharacterized protein</fullName>
    </submittedName>
</protein>
<name>A0ABD0JUN1_9CAEN</name>
<evidence type="ECO:0000313" key="2">
    <source>
        <dbReference type="Proteomes" id="UP001519460"/>
    </source>
</evidence>
<dbReference type="Proteomes" id="UP001519460">
    <property type="component" value="Unassembled WGS sequence"/>
</dbReference>
<keyword evidence="2" id="KW-1185">Reference proteome</keyword>
<proteinExistence type="predicted"/>
<comment type="caution">
    <text evidence="1">The sequence shown here is derived from an EMBL/GenBank/DDBJ whole genome shotgun (WGS) entry which is preliminary data.</text>
</comment>
<reference evidence="1 2" key="1">
    <citation type="journal article" date="2023" name="Sci. Data">
        <title>Genome assembly of the Korean intertidal mud-creeper Batillaria attramentaria.</title>
        <authorList>
            <person name="Patra A.K."/>
            <person name="Ho P.T."/>
            <person name="Jun S."/>
            <person name="Lee S.J."/>
            <person name="Kim Y."/>
            <person name="Won Y.J."/>
        </authorList>
    </citation>
    <scope>NUCLEOTIDE SEQUENCE [LARGE SCALE GENOMIC DNA]</scope>
    <source>
        <strain evidence="1">Wonlab-2016</strain>
    </source>
</reference>